<accession>A0AAV5JCU3</accession>
<protein>
    <recommendedName>
        <fullName evidence="3">Secreted protein</fullName>
    </recommendedName>
</protein>
<evidence type="ECO:0000313" key="2">
    <source>
        <dbReference type="Proteomes" id="UP001054252"/>
    </source>
</evidence>
<name>A0AAV5JCU3_9ROSI</name>
<comment type="caution">
    <text evidence="1">The sequence shown here is derived from an EMBL/GenBank/DDBJ whole genome shotgun (WGS) entry which is preliminary data.</text>
</comment>
<proteinExistence type="predicted"/>
<sequence>MQLTKVEGPNLAFNLLSFLLFFFFSFCFPPSHFCVSAHFLLPCTEQAFSQAQPPSPTPLEKLICCLLPLLPPVATGVNFGFPVPLQDPASLLCRQLQFLCLLNFLVVRPNAWGAQGSDELDG</sequence>
<dbReference type="AlphaFoldDB" id="A0AAV5JCU3"/>
<evidence type="ECO:0008006" key="3">
    <source>
        <dbReference type="Google" id="ProtNLM"/>
    </source>
</evidence>
<evidence type="ECO:0000313" key="1">
    <source>
        <dbReference type="EMBL" id="GKV09815.1"/>
    </source>
</evidence>
<organism evidence="1 2">
    <name type="scientific">Rubroshorea leprosula</name>
    <dbReference type="NCBI Taxonomy" id="152421"/>
    <lineage>
        <taxon>Eukaryota</taxon>
        <taxon>Viridiplantae</taxon>
        <taxon>Streptophyta</taxon>
        <taxon>Embryophyta</taxon>
        <taxon>Tracheophyta</taxon>
        <taxon>Spermatophyta</taxon>
        <taxon>Magnoliopsida</taxon>
        <taxon>eudicotyledons</taxon>
        <taxon>Gunneridae</taxon>
        <taxon>Pentapetalae</taxon>
        <taxon>rosids</taxon>
        <taxon>malvids</taxon>
        <taxon>Malvales</taxon>
        <taxon>Dipterocarpaceae</taxon>
        <taxon>Rubroshorea</taxon>
    </lineage>
</organism>
<dbReference type="EMBL" id="BPVZ01000031">
    <property type="protein sequence ID" value="GKV09815.1"/>
    <property type="molecule type" value="Genomic_DNA"/>
</dbReference>
<keyword evidence="2" id="KW-1185">Reference proteome</keyword>
<dbReference type="Proteomes" id="UP001054252">
    <property type="component" value="Unassembled WGS sequence"/>
</dbReference>
<reference evidence="1 2" key="1">
    <citation type="journal article" date="2021" name="Commun. Biol.">
        <title>The genome of Shorea leprosula (Dipterocarpaceae) highlights the ecological relevance of drought in aseasonal tropical rainforests.</title>
        <authorList>
            <person name="Ng K.K.S."/>
            <person name="Kobayashi M.J."/>
            <person name="Fawcett J.A."/>
            <person name="Hatakeyama M."/>
            <person name="Paape T."/>
            <person name="Ng C.H."/>
            <person name="Ang C.C."/>
            <person name="Tnah L.H."/>
            <person name="Lee C.T."/>
            <person name="Nishiyama T."/>
            <person name="Sese J."/>
            <person name="O'Brien M.J."/>
            <person name="Copetti D."/>
            <person name="Mohd Noor M.I."/>
            <person name="Ong R.C."/>
            <person name="Putra M."/>
            <person name="Sireger I.Z."/>
            <person name="Indrioko S."/>
            <person name="Kosugi Y."/>
            <person name="Izuno A."/>
            <person name="Isagi Y."/>
            <person name="Lee S.L."/>
            <person name="Shimizu K.K."/>
        </authorList>
    </citation>
    <scope>NUCLEOTIDE SEQUENCE [LARGE SCALE GENOMIC DNA]</scope>
    <source>
        <strain evidence="1">214</strain>
    </source>
</reference>
<gene>
    <name evidence="1" type="ORF">SLEP1_g21255</name>
</gene>